<gene>
    <name evidence="4" type="ORF">OLEA9_A012330</name>
</gene>
<dbReference type="PANTHER" id="PTHR34564">
    <property type="entry name" value="PEPTIDYL-PROLYL CIS-TRANS ISOMERASE G"/>
    <property type="match status" value="1"/>
</dbReference>
<keyword evidence="3" id="KW-0732">Signal</keyword>
<comment type="caution">
    <text evidence="4">The sequence shown here is derived from an EMBL/GenBank/DDBJ whole genome shotgun (WGS) entry which is preliminary data.</text>
</comment>
<evidence type="ECO:0000256" key="1">
    <source>
        <dbReference type="SAM" id="Coils"/>
    </source>
</evidence>
<evidence type="ECO:0000313" key="4">
    <source>
        <dbReference type="EMBL" id="CAA2968168.1"/>
    </source>
</evidence>
<feature type="chain" id="PRO_5035880034" evidence="3">
    <location>
        <begin position="20"/>
        <end position="210"/>
    </location>
</feature>
<evidence type="ECO:0000256" key="2">
    <source>
        <dbReference type="SAM" id="MobiDB-lite"/>
    </source>
</evidence>
<feature type="signal peptide" evidence="3">
    <location>
        <begin position="1"/>
        <end position="19"/>
    </location>
</feature>
<keyword evidence="1" id="KW-0175">Coiled coil</keyword>
<proteinExistence type="predicted"/>
<dbReference type="Proteomes" id="UP000594638">
    <property type="component" value="Unassembled WGS sequence"/>
</dbReference>
<dbReference type="PANTHER" id="PTHR34564:SF3">
    <property type="entry name" value="PEPTIDYL-PROLYL CIS-TRANS ISOMERASE G"/>
    <property type="match status" value="1"/>
</dbReference>
<sequence length="210" mass="23927">MSRPALLVFLLLILIITSQFEWRQQLVSDTDLSPRESQKQQQISNSKESVKEKIILSQEKNIQRLNELVLRLREQLQQCRNSNETINDNKVKRSIYLYVTKWVDRTGPARLQLDPIHACSGLELAHLKELLSTRLEFFCIFLVIEMKGRSPEETSNKDGDGGVDETRMIAKQTVNHRETNGSRHTDNLVATANQARRPVHGLPEAIGGGT</sequence>
<reference evidence="4 5" key="1">
    <citation type="submission" date="2019-12" db="EMBL/GenBank/DDBJ databases">
        <authorList>
            <person name="Alioto T."/>
            <person name="Alioto T."/>
            <person name="Gomez Garrido J."/>
        </authorList>
    </citation>
    <scope>NUCLEOTIDE SEQUENCE [LARGE SCALE GENOMIC DNA]</scope>
</reference>
<evidence type="ECO:0000256" key="3">
    <source>
        <dbReference type="SAM" id="SignalP"/>
    </source>
</evidence>
<keyword evidence="5" id="KW-1185">Reference proteome</keyword>
<feature type="coiled-coil region" evidence="1">
    <location>
        <begin position="55"/>
        <end position="89"/>
    </location>
</feature>
<accession>A0A8S0QSN4</accession>
<evidence type="ECO:0000313" key="5">
    <source>
        <dbReference type="Proteomes" id="UP000594638"/>
    </source>
</evidence>
<organism evidence="4 5">
    <name type="scientific">Olea europaea subsp. europaea</name>
    <dbReference type="NCBI Taxonomy" id="158383"/>
    <lineage>
        <taxon>Eukaryota</taxon>
        <taxon>Viridiplantae</taxon>
        <taxon>Streptophyta</taxon>
        <taxon>Embryophyta</taxon>
        <taxon>Tracheophyta</taxon>
        <taxon>Spermatophyta</taxon>
        <taxon>Magnoliopsida</taxon>
        <taxon>eudicotyledons</taxon>
        <taxon>Gunneridae</taxon>
        <taxon>Pentapetalae</taxon>
        <taxon>asterids</taxon>
        <taxon>lamiids</taxon>
        <taxon>Lamiales</taxon>
        <taxon>Oleaceae</taxon>
        <taxon>Oleeae</taxon>
        <taxon>Olea</taxon>
    </lineage>
</organism>
<name>A0A8S0QSN4_OLEEU</name>
<dbReference type="EMBL" id="CACTIH010001900">
    <property type="protein sequence ID" value="CAA2968168.1"/>
    <property type="molecule type" value="Genomic_DNA"/>
</dbReference>
<protein>
    <submittedName>
        <fullName evidence="4">Uncharacterized protein</fullName>
    </submittedName>
</protein>
<feature type="region of interest" description="Disordered" evidence="2">
    <location>
        <begin position="189"/>
        <end position="210"/>
    </location>
</feature>
<dbReference type="Gramene" id="OE9A012330T1">
    <property type="protein sequence ID" value="OE9A012330C1"/>
    <property type="gene ID" value="OE9A012330"/>
</dbReference>
<dbReference type="AlphaFoldDB" id="A0A8S0QSN4"/>
<dbReference type="OrthoDB" id="1930404at2759"/>